<evidence type="ECO:0000256" key="2">
    <source>
        <dbReference type="ARBA" id="ARBA00022771"/>
    </source>
</evidence>
<dbReference type="Pfam" id="PF02701">
    <property type="entry name" value="Zn_ribbon_Dof"/>
    <property type="match status" value="1"/>
</dbReference>
<dbReference type="InterPro" id="IPR003851">
    <property type="entry name" value="Znf_Dof"/>
</dbReference>
<evidence type="ECO:0000259" key="10">
    <source>
        <dbReference type="PROSITE" id="PS50884"/>
    </source>
</evidence>
<keyword evidence="5 8" id="KW-0238">DNA-binding</keyword>
<comment type="function">
    <text evidence="9">Transcription factor that binds specifically to a 5'-AA[AG]G-3' consensus core sequence.</text>
</comment>
<dbReference type="GO" id="GO:0008270">
    <property type="term" value="F:zinc ion binding"/>
    <property type="evidence" value="ECO:0007669"/>
    <property type="project" value="UniProtKB-KW"/>
</dbReference>
<dbReference type="EMBL" id="JAXIOK010000014">
    <property type="protein sequence ID" value="KAK4755021.1"/>
    <property type="molecule type" value="Genomic_DNA"/>
</dbReference>
<evidence type="ECO:0000256" key="8">
    <source>
        <dbReference type="PROSITE-ProRule" id="PRU00071"/>
    </source>
</evidence>
<evidence type="ECO:0000256" key="3">
    <source>
        <dbReference type="ARBA" id="ARBA00022833"/>
    </source>
</evidence>
<evidence type="ECO:0000256" key="5">
    <source>
        <dbReference type="ARBA" id="ARBA00023125"/>
    </source>
</evidence>
<keyword evidence="3 9" id="KW-0862">Zinc</keyword>
<organism evidence="11 12">
    <name type="scientific">Trapa incisa</name>
    <dbReference type="NCBI Taxonomy" id="236973"/>
    <lineage>
        <taxon>Eukaryota</taxon>
        <taxon>Viridiplantae</taxon>
        <taxon>Streptophyta</taxon>
        <taxon>Embryophyta</taxon>
        <taxon>Tracheophyta</taxon>
        <taxon>Spermatophyta</taxon>
        <taxon>Magnoliopsida</taxon>
        <taxon>eudicotyledons</taxon>
        <taxon>Gunneridae</taxon>
        <taxon>Pentapetalae</taxon>
        <taxon>rosids</taxon>
        <taxon>malvids</taxon>
        <taxon>Myrtales</taxon>
        <taxon>Lythraceae</taxon>
        <taxon>Trapa</taxon>
    </lineage>
</organism>
<name>A0AAN7JVT7_9MYRT</name>
<keyword evidence="6 9" id="KW-0804">Transcription</keyword>
<evidence type="ECO:0000256" key="9">
    <source>
        <dbReference type="RuleBase" id="RU369094"/>
    </source>
</evidence>
<accession>A0AAN7JVT7</accession>
<evidence type="ECO:0000256" key="1">
    <source>
        <dbReference type="ARBA" id="ARBA00022723"/>
    </source>
</evidence>
<keyword evidence="12" id="KW-1185">Reference proteome</keyword>
<comment type="subcellular location">
    <subcellularLocation>
        <location evidence="8 9">Nucleus</location>
    </subcellularLocation>
</comment>
<dbReference type="GO" id="GO:0003700">
    <property type="term" value="F:DNA-binding transcription factor activity"/>
    <property type="evidence" value="ECO:0007669"/>
    <property type="project" value="UniProtKB-UniRule"/>
</dbReference>
<keyword evidence="7 8" id="KW-0539">Nucleus</keyword>
<dbReference type="AlphaFoldDB" id="A0AAN7JVT7"/>
<dbReference type="Proteomes" id="UP001345219">
    <property type="component" value="Chromosome 8"/>
</dbReference>
<reference evidence="11 12" key="1">
    <citation type="journal article" date="2023" name="Hortic Res">
        <title>Pangenome of water caltrop reveals structural variations and asymmetric subgenome divergence after allopolyploidization.</title>
        <authorList>
            <person name="Zhang X."/>
            <person name="Chen Y."/>
            <person name="Wang L."/>
            <person name="Yuan Y."/>
            <person name="Fang M."/>
            <person name="Shi L."/>
            <person name="Lu R."/>
            <person name="Comes H.P."/>
            <person name="Ma Y."/>
            <person name="Chen Y."/>
            <person name="Huang G."/>
            <person name="Zhou Y."/>
            <person name="Zheng Z."/>
            <person name="Qiu Y."/>
        </authorList>
    </citation>
    <scope>NUCLEOTIDE SEQUENCE [LARGE SCALE GENOMIC DNA]</scope>
    <source>
        <tissue evidence="11">Roots</tissue>
    </source>
</reference>
<dbReference type="GO" id="GO:0003677">
    <property type="term" value="F:DNA binding"/>
    <property type="evidence" value="ECO:0007669"/>
    <property type="project" value="UniProtKB-UniRule"/>
</dbReference>
<evidence type="ECO:0000256" key="7">
    <source>
        <dbReference type="ARBA" id="ARBA00023242"/>
    </source>
</evidence>
<proteinExistence type="predicted"/>
<evidence type="ECO:0000256" key="6">
    <source>
        <dbReference type="ARBA" id="ARBA00023163"/>
    </source>
</evidence>
<evidence type="ECO:0000256" key="4">
    <source>
        <dbReference type="ARBA" id="ARBA00023015"/>
    </source>
</evidence>
<evidence type="ECO:0000313" key="12">
    <source>
        <dbReference type="Proteomes" id="UP001345219"/>
    </source>
</evidence>
<comment type="caution">
    <text evidence="11">The sequence shown here is derived from an EMBL/GenBank/DDBJ whole genome shotgun (WGS) entry which is preliminary data.</text>
</comment>
<dbReference type="PANTHER" id="PTHR31992:SF97">
    <property type="entry name" value="DOF ZINC FINGER PROTEIN"/>
    <property type="match status" value="1"/>
</dbReference>
<dbReference type="PROSITE" id="PS01361">
    <property type="entry name" value="ZF_DOF_1"/>
    <property type="match status" value="1"/>
</dbReference>
<keyword evidence="2 8" id="KW-0863">Zinc-finger</keyword>
<dbReference type="GO" id="GO:0005634">
    <property type="term" value="C:nucleus"/>
    <property type="evidence" value="ECO:0007669"/>
    <property type="project" value="UniProtKB-SubCell"/>
</dbReference>
<evidence type="ECO:0000313" key="11">
    <source>
        <dbReference type="EMBL" id="KAK4755021.1"/>
    </source>
</evidence>
<dbReference type="InterPro" id="IPR045174">
    <property type="entry name" value="Dof"/>
</dbReference>
<gene>
    <name evidence="11" type="ORF">SAY87_008778</name>
</gene>
<feature type="domain" description="Dof-type" evidence="10">
    <location>
        <begin position="49"/>
        <end position="103"/>
    </location>
</feature>
<dbReference type="PANTHER" id="PTHR31992">
    <property type="entry name" value="DOF ZINC FINGER PROTEIN DOF1.4-RELATED"/>
    <property type="match status" value="1"/>
</dbReference>
<keyword evidence="4 9" id="KW-0805">Transcription regulation</keyword>
<keyword evidence="1 9" id="KW-0479">Metal-binding</keyword>
<sequence>MVSSTDVVIETQAGVILLPDHEAGAGADQTQEPAPVLRQKPLADQTEPLKCRRCESTNTKFCYFNNYNKSQPRHYCKTCKRHWTEGGTLRNVPVGGSRKNKRVKTAAAATPASPTAAVTSIFDSDIFADSNSSVDSMLSLPDLPHQDIDDLLLPFPVSSLSDSMAWQSGIGRATAGAGFWSWEDIESLVSANYQSEAPGWVQDGIPGLRQPSPYECGHIIQLDDSPCRACPYPSAFIEGRPDGIHMMKMVISESDDKMGSDDEM</sequence>
<dbReference type="PROSITE" id="PS50884">
    <property type="entry name" value="ZF_DOF_2"/>
    <property type="match status" value="1"/>
</dbReference>
<protein>
    <recommendedName>
        <fullName evidence="9">Dof zinc finger protein</fullName>
    </recommendedName>
</protein>